<reference evidence="2 3" key="1">
    <citation type="submission" date="2020-04" db="EMBL/GenBank/DDBJ databases">
        <authorList>
            <person name="Klaysubun C."/>
            <person name="Duangmal K."/>
            <person name="Lipun K."/>
        </authorList>
    </citation>
    <scope>NUCLEOTIDE SEQUENCE [LARGE SCALE GENOMIC DNA]</scope>
    <source>
        <strain evidence="2 3">DSM 45300</strain>
    </source>
</reference>
<dbReference type="EMBL" id="JAAXKZ010000058">
    <property type="protein sequence ID" value="NMH93121.1"/>
    <property type="molecule type" value="Genomic_DNA"/>
</dbReference>
<feature type="region of interest" description="Disordered" evidence="1">
    <location>
        <begin position="114"/>
        <end position="138"/>
    </location>
</feature>
<dbReference type="Proteomes" id="UP000586918">
    <property type="component" value="Unassembled WGS sequence"/>
</dbReference>
<name>A0A848DKY1_9PSEU</name>
<dbReference type="AlphaFoldDB" id="A0A848DKY1"/>
<organism evidence="2 3">
    <name type="scientific">Pseudonocardia bannensis</name>
    <dbReference type="NCBI Taxonomy" id="630973"/>
    <lineage>
        <taxon>Bacteria</taxon>
        <taxon>Bacillati</taxon>
        <taxon>Actinomycetota</taxon>
        <taxon>Actinomycetes</taxon>
        <taxon>Pseudonocardiales</taxon>
        <taxon>Pseudonocardiaceae</taxon>
        <taxon>Pseudonocardia</taxon>
    </lineage>
</organism>
<comment type="caution">
    <text evidence="2">The sequence shown here is derived from an EMBL/GenBank/DDBJ whole genome shotgun (WGS) entry which is preliminary data.</text>
</comment>
<protein>
    <submittedName>
        <fullName evidence="2">Uncharacterized protein</fullName>
    </submittedName>
</protein>
<proteinExistence type="predicted"/>
<evidence type="ECO:0000256" key="1">
    <source>
        <dbReference type="SAM" id="MobiDB-lite"/>
    </source>
</evidence>
<evidence type="ECO:0000313" key="2">
    <source>
        <dbReference type="EMBL" id="NMH93121.1"/>
    </source>
</evidence>
<evidence type="ECO:0000313" key="3">
    <source>
        <dbReference type="Proteomes" id="UP000586918"/>
    </source>
</evidence>
<sequence length="158" mass="16980">MIAMLFIGPEADEATDEHEGYVAGRYRNGALSDIWTDVARCAQGTFTAFLPACECGWRGASQHPDQRGLDKCRTAWLAEHFTRLALVRHVVAGRELGPRDFLTAGSEPYRDSPAVITPGSAGQAVTEPPWAPVSRRKASTAASTVGKKCAGSMVRMSS</sequence>
<keyword evidence="3" id="KW-1185">Reference proteome</keyword>
<accession>A0A848DKY1</accession>
<gene>
    <name evidence="2" type="ORF">HF519_16375</name>
</gene>